<protein>
    <submittedName>
        <fullName evidence="2">Uncharacterized protein</fullName>
    </submittedName>
</protein>
<evidence type="ECO:0000313" key="2">
    <source>
        <dbReference type="EMBL" id="MBC3930059.1"/>
    </source>
</evidence>
<sequence length="75" mass="8417">MKDYKDNATMELPGLNEPMHENSDHKKSQANSKRGKVMKQVQLDLLADLGPTDISGLPAWVNDENLDLTGLPVWR</sequence>
<dbReference type="RefSeq" id="WP_186901978.1">
    <property type="nucleotide sequence ID" value="NZ_CBDHGB010000003.1"/>
</dbReference>
<evidence type="ECO:0000313" key="3">
    <source>
        <dbReference type="Proteomes" id="UP000654304"/>
    </source>
</evidence>
<organism evidence="2 3">
    <name type="scientific">Undibacterium curvum</name>
    <dbReference type="NCBI Taxonomy" id="2762294"/>
    <lineage>
        <taxon>Bacteria</taxon>
        <taxon>Pseudomonadati</taxon>
        <taxon>Pseudomonadota</taxon>
        <taxon>Betaproteobacteria</taxon>
        <taxon>Burkholderiales</taxon>
        <taxon>Oxalobacteraceae</taxon>
        <taxon>Undibacterium</taxon>
    </lineage>
</organism>
<feature type="region of interest" description="Disordered" evidence="1">
    <location>
        <begin position="1"/>
        <end position="36"/>
    </location>
</feature>
<accession>A0ABR6ZZG0</accession>
<dbReference type="Proteomes" id="UP000654304">
    <property type="component" value="Unassembled WGS sequence"/>
</dbReference>
<gene>
    <name evidence="2" type="ORF">H8K43_00095</name>
</gene>
<evidence type="ECO:0000256" key="1">
    <source>
        <dbReference type="SAM" id="MobiDB-lite"/>
    </source>
</evidence>
<proteinExistence type="predicted"/>
<feature type="compositionally biased region" description="Basic and acidic residues" evidence="1">
    <location>
        <begin position="18"/>
        <end position="27"/>
    </location>
</feature>
<reference evidence="2 3" key="1">
    <citation type="submission" date="2020-08" db="EMBL/GenBank/DDBJ databases">
        <title>Novel species isolated from subtropical streams in China.</title>
        <authorList>
            <person name="Lu H."/>
        </authorList>
    </citation>
    <scope>NUCLEOTIDE SEQUENCE [LARGE SCALE GENOMIC DNA]</scope>
    <source>
        <strain evidence="2 3">CY22W</strain>
    </source>
</reference>
<dbReference type="EMBL" id="JACOGD010000001">
    <property type="protein sequence ID" value="MBC3930059.1"/>
    <property type="molecule type" value="Genomic_DNA"/>
</dbReference>
<comment type="caution">
    <text evidence="2">The sequence shown here is derived from an EMBL/GenBank/DDBJ whole genome shotgun (WGS) entry which is preliminary data.</text>
</comment>
<name>A0ABR6ZZG0_9BURK</name>
<keyword evidence="3" id="KW-1185">Reference proteome</keyword>